<protein>
    <submittedName>
        <fullName evidence="2">Uncharacterized protein</fullName>
    </submittedName>
</protein>
<keyword evidence="1" id="KW-0472">Membrane</keyword>
<organism evidence="2 3">
    <name type="scientific">Agrococcus jenensis</name>
    <dbReference type="NCBI Taxonomy" id="46353"/>
    <lineage>
        <taxon>Bacteria</taxon>
        <taxon>Bacillati</taxon>
        <taxon>Actinomycetota</taxon>
        <taxon>Actinomycetes</taxon>
        <taxon>Micrococcales</taxon>
        <taxon>Microbacteriaceae</taxon>
        <taxon>Agrococcus</taxon>
    </lineage>
</organism>
<keyword evidence="1" id="KW-0812">Transmembrane</keyword>
<feature type="transmembrane region" description="Helical" evidence="1">
    <location>
        <begin position="20"/>
        <end position="41"/>
    </location>
</feature>
<evidence type="ECO:0000256" key="1">
    <source>
        <dbReference type="SAM" id="Phobius"/>
    </source>
</evidence>
<dbReference type="RefSeq" id="WP_123696252.1">
    <property type="nucleotide sequence ID" value="NZ_RKHJ01000001.1"/>
</dbReference>
<comment type="caution">
    <text evidence="2">The sequence shown here is derived from an EMBL/GenBank/DDBJ whole genome shotgun (WGS) entry which is preliminary data.</text>
</comment>
<keyword evidence="1" id="KW-1133">Transmembrane helix</keyword>
<gene>
    <name evidence="2" type="ORF">EDD26_0483</name>
</gene>
<dbReference type="OrthoDB" id="5099832at2"/>
<evidence type="ECO:0000313" key="3">
    <source>
        <dbReference type="Proteomes" id="UP000275456"/>
    </source>
</evidence>
<keyword evidence="3" id="KW-1185">Reference proteome</keyword>
<dbReference type="Proteomes" id="UP000275456">
    <property type="component" value="Unassembled WGS sequence"/>
</dbReference>
<sequence>MAAARADGAGARRSLGWRHLLVALVAGGLVGAAVVVGIRAADDASAGDPAAVLEATASAYLQAIADGEAVRAVQLSPLGPGRVLAPEAALASATRIEPVAVGPTRVDGARGSVDVRYRVGGAEVQRTLQASLTPAGWRLATSLAEAPDTRYNEPTAVLRVSGVPLPEGGALLLYPGVYRLDVVEGPLFAWGGDAFAVDGDPATPTQVQAARELMPSFQDRLARLGLEVIDACRERPDCPIRTGYDFELAGEISVLEALDDGRTVDLKVPLVARDAAGWEWRDVIVRVRLDSRDLPVELQCSASGTAFEPCGP</sequence>
<dbReference type="EMBL" id="RKHJ01000001">
    <property type="protein sequence ID" value="ROR65121.1"/>
    <property type="molecule type" value="Genomic_DNA"/>
</dbReference>
<name>A0A3N2APZ3_9MICO</name>
<proteinExistence type="predicted"/>
<dbReference type="AlphaFoldDB" id="A0A3N2APZ3"/>
<evidence type="ECO:0000313" key="2">
    <source>
        <dbReference type="EMBL" id="ROR65121.1"/>
    </source>
</evidence>
<reference evidence="2 3" key="1">
    <citation type="submission" date="2018-11" db="EMBL/GenBank/DDBJ databases">
        <title>Sequencing the genomes of 1000 actinobacteria strains.</title>
        <authorList>
            <person name="Klenk H.-P."/>
        </authorList>
    </citation>
    <scope>NUCLEOTIDE SEQUENCE [LARGE SCALE GENOMIC DNA]</scope>
    <source>
        <strain evidence="2 3">DSM 9580</strain>
    </source>
</reference>
<accession>A0A3N2APZ3</accession>